<dbReference type="InterPro" id="IPR022225">
    <property type="entry name" value="Phage_tail_fibre_N"/>
</dbReference>
<dbReference type="STRING" id="1235794.C811_01516"/>
<sequence length="226" mass="24627">MAEFNNSAMTRWGNMAAAQALAGKKLVFTRIAFGDGYVPDTTSPEEMTDLVHTCASFAVTRVKVHPENTATIGGTYINDELEHGYWWREVGLFAIMPETGEEILFSYANAGEYAEWIPASDGTTVFEKRMDLFVYVGSKASVELKVLPDSFITTEQLTEELDAVWKVLTFMENGPFLEAIGMGGGTSGDGIGQPTYLPDEPFLSLLGMLGENTSSNLQATIPGKPE</sequence>
<dbReference type="HOGENOM" id="CLU_1223178_0_0_11"/>
<dbReference type="RefSeq" id="WP_016309716.1">
    <property type="nucleotide sequence ID" value="NZ_KE159646.1"/>
</dbReference>
<dbReference type="OrthoDB" id="9780991at2"/>
<reference evidence="2 3" key="1">
    <citation type="submission" date="2013-04" db="EMBL/GenBank/DDBJ databases">
        <title>The Genome Sequence of Enterorhabdus caecimuris B7.</title>
        <authorList>
            <consortium name="The Broad Institute Genomics Platform"/>
            <consortium name="The Broad Institute Genome Sequencing Center for Infectious Disease"/>
            <person name="Earl A."/>
            <person name="Xavier R."/>
            <person name="Elson C."/>
            <person name="Duck W."/>
            <person name="Walker B."/>
            <person name="Young S."/>
            <person name="Zeng Q."/>
            <person name="Gargeya S."/>
            <person name="Fitzgerald M."/>
            <person name="Haas B."/>
            <person name="Abouelleil A."/>
            <person name="Allen A.W."/>
            <person name="Alvarado L."/>
            <person name="Arachchi H.M."/>
            <person name="Berlin A.M."/>
            <person name="Chapman S.B."/>
            <person name="Gainer-Dewar J."/>
            <person name="Goldberg J."/>
            <person name="Griggs A."/>
            <person name="Gujja S."/>
            <person name="Hansen M."/>
            <person name="Howarth C."/>
            <person name="Imamovic A."/>
            <person name="Ireland A."/>
            <person name="Larimer J."/>
            <person name="McCowan C."/>
            <person name="Murphy C."/>
            <person name="Pearson M."/>
            <person name="Poon T.W."/>
            <person name="Priest M."/>
            <person name="Roberts A."/>
            <person name="Saif S."/>
            <person name="Shea T."/>
            <person name="Sisk P."/>
            <person name="Sykes S."/>
            <person name="Wortman J."/>
            <person name="Nusbaum C."/>
            <person name="Birren B."/>
        </authorList>
    </citation>
    <scope>NUCLEOTIDE SEQUENCE [LARGE SCALE GENOMIC DNA]</scope>
    <source>
        <strain evidence="2 3">B7</strain>
    </source>
</reference>
<dbReference type="GeneID" id="82190999"/>
<organism evidence="2 3">
    <name type="scientific">Adlercreutzia caecimuris B7</name>
    <dbReference type="NCBI Taxonomy" id="1235794"/>
    <lineage>
        <taxon>Bacteria</taxon>
        <taxon>Bacillati</taxon>
        <taxon>Actinomycetota</taxon>
        <taxon>Coriobacteriia</taxon>
        <taxon>Eggerthellales</taxon>
        <taxon>Eggerthellaceae</taxon>
        <taxon>Adlercreutzia</taxon>
    </lineage>
</organism>
<proteinExistence type="predicted"/>
<dbReference type="Proteomes" id="UP000014204">
    <property type="component" value="Unassembled WGS sequence"/>
</dbReference>
<feature type="domain" description="Phage tail fibre protein N-terminal" evidence="1">
    <location>
        <begin position="6"/>
        <end position="94"/>
    </location>
</feature>
<protein>
    <recommendedName>
        <fullName evidence="1">Phage tail fibre protein N-terminal domain-containing protein</fullName>
    </recommendedName>
</protein>
<dbReference type="AlphaFoldDB" id="R9KXR3"/>
<evidence type="ECO:0000313" key="3">
    <source>
        <dbReference type="Proteomes" id="UP000014204"/>
    </source>
</evidence>
<comment type="caution">
    <text evidence="2">The sequence shown here is derived from an EMBL/GenBank/DDBJ whole genome shotgun (WGS) entry which is preliminary data.</text>
</comment>
<name>R9KXR3_9ACTN</name>
<evidence type="ECO:0000313" key="2">
    <source>
        <dbReference type="EMBL" id="EOS51098.1"/>
    </source>
</evidence>
<gene>
    <name evidence="2" type="ORF">C811_01516</name>
</gene>
<accession>R9KXR3</accession>
<dbReference type="Pfam" id="PF12571">
    <property type="entry name" value="Phage_tail_fib"/>
    <property type="match status" value="1"/>
</dbReference>
<dbReference type="EMBL" id="ASSY01000008">
    <property type="protein sequence ID" value="EOS51098.1"/>
    <property type="molecule type" value="Genomic_DNA"/>
</dbReference>
<dbReference type="eggNOG" id="COG5301">
    <property type="taxonomic scope" value="Bacteria"/>
</dbReference>
<evidence type="ECO:0000259" key="1">
    <source>
        <dbReference type="Pfam" id="PF12571"/>
    </source>
</evidence>
<keyword evidence="3" id="KW-1185">Reference proteome</keyword>